<dbReference type="EMBL" id="FQWM01000007">
    <property type="protein sequence ID" value="SHH64875.1"/>
    <property type="molecule type" value="Genomic_DNA"/>
</dbReference>
<dbReference type="SUPFAM" id="SSF53850">
    <property type="entry name" value="Periplasmic binding protein-like II"/>
    <property type="match status" value="1"/>
</dbReference>
<dbReference type="PANTHER" id="PTHR30126:SF98">
    <property type="entry name" value="HTH-TYPE TRANSCRIPTIONAL ACTIVATOR BAUR"/>
    <property type="match status" value="1"/>
</dbReference>
<protein>
    <submittedName>
        <fullName evidence="6">DNA-binding transcriptional regulator, LysR family</fullName>
    </submittedName>
</protein>
<dbReference type="InterPro" id="IPR036388">
    <property type="entry name" value="WH-like_DNA-bd_sf"/>
</dbReference>
<dbReference type="InterPro" id="IPR036390">
    <property type="entry name" value="WH_DNA-bd_sf"/>
</dbReference>
<dbReference type="Gene3D" id="3.40.190.290">
    <property type="match status" value="1"/>
</dbReference>
<feature type="domain" description="HTH lysR-type" evidence="5">
    <location>
        <begin position="16"/>
        <end position="72"/>
    </location>
</feature>
<evidence type="ECO:0000256" key="4">
    <source>
        <dbReference type="ARBA" id="ARBA00023163"/>
    </source>
</evidence>
<comment type="similarity">
    <text evidence="1">Belongs to the LysR transcriptional regulatory family.</text>
</comment>
<dbReference type="GO" id="GO:0000976">
    <property type="term" value="F:transcription cis-regulatory region binding"/>
    <property type="evidence" value="ECO:0007669"/>
    <property type="project" value="TreeGrafter"/>
</dbReference>
<reference evidence="7" key="1">
    <citation type="submission" date="2016-11" db="EMBL/GenBank/DDBJ databases">
        <authorList>
            <person name="Varghese N."/>
            <person name="Submissions S."/>
        </authorList>
    </citation>
    <scope>NUCLEOTIDE SEQUENCE [LARGE SCALE GENOMIC DNA]</scope>
    <source>
        <strain evidence="7">DSM 28223</strain>
    </source>
</reference>
<evidence type="ECO:0000256" key="1">
    <source>
        <dbReference type="ARBA" id="ARBA00009437"/>
    </source>
</evidence>
<evidence type="ECO:0000259" key="5">
    <source>
        <dbReference type="PROSITE" id="PS50931"/>
    </source>
</evidence>
<dbReference type="Proteomes" id="UP000184211">
    <property type="component" value="Unassembled WGS sequence"/>
</dbReference>
<accession>A0A1M5UPF9</accession>
<keyword evidence="2" id="KW-0805">Transcription regulation</keyword>
<dbReference type="AlphaFoldDB" id="A0A1M5UPF9"/>
<evidence type="ECO:0000256" key="3">
    <source>
        <dbReference type="ARBA" id="ARBA00023125"/>
    </source>
</evidence>
<dbReference type="PANTHER" id="PTHR30126">
    <property type="entry name" value="HTH-TYPE TRANSCRIPTIONAL REGULATOR"/>
    <property type="match status" value="1"/>
</dbReference>
<dbReference type="Pfam" id="PF00126">
    <property type="entry name" value="HTH_1"/>
    <property type="match status" value="1"/>
</dbReference>
<gene>
    <name evidence="6" type="ORF">SAMN04488044_2910</name>
</gene>
<organism evidence="6 7">
    <name type="scientific">Cognatishimia maritima</name>
    <dbReference type="NCBI Taxonomy" id="870908"/>
    <lineage>
        <taxon>Bacteria</taxon>
        <taxon>Pseudomonadati</taxon>
        <taxon>Pseudomonadota</taxon>
        <taxon>Alphaproteobacteria</taxon>
        <taxon>Rhodobacterales</taxon>
        <taxon>Paracoccaceae</taxon>
        <taxon>Cognatishimia</taxon>
    </lineage>
</organism>
<dbReference type="InterPro" id="IPR005119">
    <property type="entry name" value="LysR_subst-bd"/>
</dbReference>
<dbReference type="Pfam" id="PF03466">
    <property type="entry name" value="LysR_substrate"/>
    <property type="match status" value="1"/>
</dbReference>
<keyword evidence="3 6" id="KW-0238">DNA-binding</keyword>
<evidence type="ECO:0000313" key="7">
    <source>
        <dbReference type="Proteomes" id="UP000184211"/>
    </source>
</evidence>
<dbReference type="CDD" id="cd05466">
    <property type="entry name" value="PBP2_LTTR_substrate"/>
    <property type="match status" value="1"/>
</dbReference>
<keyword evidence="4" id="KW-0804">Transcription</keyword>
<dbReference type="SUPFAM" id="SSF46785">
    <property type="entry name" value="Winged helix' DNA-binding domain"/>
    <property type="match status" value="1"/>
</dbReference>
<keyword evidence="7" id="KW-1185">Reference proteome</keyword>
<proteinExistence type="inferred from homology"/>
<dbReference type="OrthoDB" id="7506954at2"/>
<name>A0A1M5UPF9_9RHOB</name>
<dbReference type="GO" id="GO:0003700">
    <property type="term" value="F:DNA-binding transcription factor activity"/>
    <property type="evidence" value="ECO:0007669"/>
    <property type="project" value="InterPro"/>
</dbReference>
<evidence type="ECO:0000256" key="2">
    <source>
        <dbReference type="ARBA" id="ARBA00023015"/>
    </source>
</evidence>
<sequence>MARRKRIFSGNVTEADLKLMRVFRTVIECSGLSAAQIELGVGASTISRQLSDLETRLGIRLCHRGRGGFSLTQQGELALEHIDRLLAAAEEFSTNIAAINNELVGQINIGMIDYTVIDTRNPLVPAISAFRERAPEVNVSLMTGTPTEVERGVMDGKLHIGIVPDYQRHPSLNYAELYDEEVGLYCAANHPIAAKLQAGEDISESQVTKHALVHRGYFESDRLRALKQHFPVGTVAYQTEAVMALVGFGLYLGFFPAHCKHTAQFQFLEVLPDVFGFSTPIMAIWRRDRNQSQILQEFLDLVLNSKQRTAV</sequence>
<evidence type="ECO:0000313" key="6">
    <source>
        <dbReference type="EMBL" id="SHH64875.1"/>
    </source>
</evidence>
<dbReference type="InterPro" id="IPR000847">
    <property type="entry name" value="LysR_HTH_N"/>
</dbReference>
<dbReference type="PROSITE" id="PS50931">
    <property type="entry name" value="HTH_LYSR"/>
    <property type="match status" value="1"/>
</dbReference>
<dbReference type="STRING" id="870908.SAMN04488044_2910"/>
<dbReference type="Gene3D" id="1.10.10.10">
    <property type="entry name" value="Winged helix-like DNA-binding domain superfamily/Winged helix DNA-binding domain"/>
    <property type="match status" value="1"/>
</dbReference>